<dbReference type="AlphaFoldDB" id="A0A1A9WIV2"/>
<dbReference type="EnsemblMetazoa" id="GBRI021386-RA">
    <property type="protein sequence ID" value="GBRI021386-PA"/>
    <property type="gene ID" value="GBRI021386"/>
</dbReference>
<keyword evidence="1" id="KW-0472">Membrane</keyword>
<organism evidence="2 3">
    <name type="scientific">Glossina brevipalpis</name>
    <dbReference type="NCBI Taxonomy" id="37001"/>
    <lineage>
        <taxon>Eukaryota</taxon>
        <taxon>Metazoa</taxon>
        <taxon>Ecdysozoa</taxon>
        <taxon>Arthropoda</taxon>
        <taxon>Hexapoda</taxon>
        <taxon>Insecta</taxon>
        <taxon>Pterygota</taxon>
        <taxon>Neoptera</taxon>
        <taxon>Endopterygota</taxon>
        <taxon>Diptera</taxon>
        <taxon>Brachycera</taxon>
        <taxon>Muscomorpha</taxon>
        <taxon>Hippoboscoidea</taxon>
        <taxon>Glossinidae</taxon>
        <taxon>Glossina</taxon>
    </lineage>
</organism>
<evidence type="ECO:0000313" key="3">
    <source>
        <dbReference type="Proteomes" id="UP000091820"/>
    </source>
</evidence>
<protein>
    <submittedName>
        <fullName evidence="2">Uncharacterized protein</fullName>
    </submittedName>
</protein>
<keyword evidence="1" id="KW-0812">Transmembrane</keyword>
<feature type="transmembrane region" description="Helical" evidence="1">
    <location>
        <begin position="38"/>
        <end position="59"/>
    </location>
</feature>
<keyword evidence="3" id="KW-1185">Reference proteome</keyword>
<accession>A0A1A9WIV2</accession>
<reference evidence="3" key="1">
    <citation type="submission" date="2014-03" db="EMBL/GenBank/DDBJ databases">
        <authorList>
            <person name="Aksoy S."/>
            <person name="Warren W."/>
            <person name="Wilson R.K."/>
        </authorList>
    </citation>
    <scope>NUCLEOTIDE SEQUENCE [LARGE SCALE GENOMIC DNA]</scope>
    <source>
        <strain evidence="3">IAEA</strain>
    </source>
</reference>
<evidence type="ECO:0000313" key="2">
    <source>
        <dbReference type="EnsemblMetazoa" id="GBRI021386-PA"/>
    </source>
</evidence>
<dbReference type="VEuPathDB" id="VectorBase:GBRI021386"/>
<reference evidence="2" key="2">
    <citation type="submission" date="2020-05" db="UniProtKB">
        <authorList>
            <consortium name="EnsemblMetazoa"/>
        </authorList>
    </citation>
    <scope>IDENTIFICATION</scope>
    <source>
        <strain evidence="2">IAEA</strain>
    </source>
</reference>
<dbReference type="Proteomes" id="UP000091820">
    <property type="component" value="Unassembled WGS sequence"/>
</dbReference>
<keyword evidence="1" id="KW-1133">Transmembrane helix</keyword>
<evidence type="ECO:0000256" key="1">
    <source>
        <dbReference type="SAM" id="Phobius"/>
    </source>
</evidence>
<proteinExistence type="predicted"/>
<name>A0A1A9WIV2_9MUSC</name>
<sequence length="121" mass="14345">MQDNYRQLKLLFVRRKLVQIKTQYMVSNECKQARFNQLLLLVLFDIFALFDFIIVQHGYSPLNKWTIFIIHLWFGYQNVELSKPSTIFCLAELRNNNRWAIGVVGAGLCRYLFKNLNTIVP</sequence>